<proteinExistence type="predicted"/>
<dbReference type="EMBL" id="CM042048">
    <property type="protein sequence ID" value="KAI3758871.1"/>
    <property type="molecule type" value="Genomic_DNA"/>
</dbReference>
<evidence type="ECO:0000313" key="2">
    <source>
        <dbReference type="Proteomes" id="UP001055879"/>
    </source>
</evidence>
<organism evidence="1 2">
    <name type="scientific">Arctium lappa</name>
    <name type="common">Greater burdock</name>
    <name type="synonym">Lappa major</name>
    <dbReference type="NCBI Taxonomy" id="4217"/>
    <lineage>
        <taxon>Eukaryota</taxon>
        <taxon>Viridiplantae</taxon>
        <taxon>Streptophyta</taxon>
        <taxon>Embryophyta</taxon>
        <taxon>Tracheophyta</taxon>
        <taxon>Spermatophyta</taxon>
        <taxon>Magnoliopsida</taxon>
        <taxon>eudicotyledons</taxon>
        <taxon>Gunneridae</taxon>
        <taxon>Pentapetalae</taxon>
        <taxon>asterids</taxon>
        <taxon>campanulids</taxon>
        <taxon>Asterales</taxon>
        <taxon>Asteraceae</taxon>
        <taxon>Carduoideae</taxon>
        <taxon>Cardueae</taxon>
        <taxon>Arctiinae</taxon>
        <taxon>Arctium</taxon>
    </lineage>
</organism>
<evidence type="ECO:0000313" key="1">
    <source>
        <dbReference type="EMBL" id="KAI3758871.1"/>
    </source>
</evidence>
<dbReference type="Proteomes" id="UP001055879">
    <property type="component" value="Linkage Group LG02"/>
</dbReference>
<accession>A0ACB9EJL1</accession>
<reference evidence="2" key="1">
    <citation type="journal article" date="2022" name="Mol. Ecol. Resour.">
        <title>The genomes of chicory, endive, great burdock and yacon provide insights into Asteraceae palaeo-polyploidization history and plant inulin production.</title>
        <authorList>
            <person name="Fan W."/>
            <person name="Wang S."/>
            <person name="Wang H."/>
            <person name="Wang A."/>
            <person name="Jiang F."/>
            <person name="Liu H."/>
            <person name="Zhao H."/>
            <person name="Xu D."/>
            <person name="Zhang Y."/>
        </authorList>
    </citation>
    <scope>NUCLEOTIDE SEQUENCE [LARGE SCALE GENOMIC DNA]</scope>
    <source>
        <strain evidence="2">cv. Niubang</strain>
    </source>
</reference>
<reference evidence="1 2" key="2">
    <citation type="journal article" date="2022" name="Mol. Ecol. Resour.">
        <title>The genomes of chicory, endive, great burdock and yacon provide insights into Asteraceae paleo-polyploidization history and plant inulin production.</title>
        <authorList>
            <person name="Fan W."/>
            <person name="Wang S."/>
            <person name="Wang H."/>
            <person name="Wang A."/>
            <person name="Jiang F."/>
            <person name="Liu H."/>
            <person name="Zhao H."/>
            <person name="Xu D."/>
            <person name="Zhang Y."/>
        </authorList>
    </citation>
    <scope>NUCLEOTIDE SEQUENCE [LARGE SCALE GENOMIC DNA]</scope>
    <source>
        <strain evidence="2">cv. Niubang</strain>
    </source>
</reference>
<name>A0ACB9EJL1_ARCLA</name>
<protein>
    <submittedName>
        <fullName evidence="1">Uncharacterized protein</fullName>
    </submittedName>
</protein>
<comment type="caution">
    <text evidence="1">The sequence shown here is derived from an EMBL/GenBank/DDBJ whole genome shotgun (WGS) entry which is preliminary data.</text>
</comment>
<gene>
    <name evidence="1" type="ORF">L6452_06443</name>
</gene>
<keyword evidence="2" id="KW-1185">Reference proteome</keyword>
<sequence length="578" mass="65161">MKNKARLVAQGYTQEEGIYYEEVCAPVARIEAIRLFLAYAFFMKFRVYQMDVKIAFLYGKIDEEVYVCQPPGFENSNFPDKVYKLKKALYGLHQAPRAWYDTLSTYLLENDFERGIIDKTLLIQRKKKDILLVEIYVDDIIFGSTTDYICKELEELMHKRFKMSSMGEFTFFLGLQCKKQTTVSTSTTEVEYIAAASYCSQVLWIQNQMLDYVNTALTITPADSSNMVKYGYYCWEFILLSATLLVLVVFLLPNNVNTAGPTEVYKFYKSKFSPQWRFFVHTLQHCLSRKTTGWSEFSSIIAYALIFVDKPIPPITQKYTKKKVQKVPSLHVSTPQKPTSPLMEHSPSENIQRESTGVSPNPKKVLSQEKDEHVGSKAYTTDSALGVGQDRVNMAKTFPTETLDEKSSKGPSAHDASTKGENQEVEVEKESSVGMRFQFEGEMGSEAEKNVEVTEKDQGVKATETVVKEAVSQPAAETEEATVTTEPTVETAKAVETKKAAAETGMSMEEIEIAEKLVKAKNDIPKATQKAKGVVINEGGSEKRKKEISVTEAKKKGKEKMVEPVKPLKKQKQMELGA</sequence>